<accession>A0A5B7FEF6</accession>
<keyword evidence="2" id="KW-1185">Reference proteome</keyword>
<reference evidence="1 2" key="1">
    <citation type="submission" date="2019-05" db="EMBL/GenBank/DDBJ databases">
        <title>Another draft genome of Portunus trituberculatus and its Hox gene families provides insights of decapod evolution.</title>
        <authorList>
            <person name="Jeong J.-H."/>
            <person name="Song I."/>
            <person name="Kim S."/>
            <person name="Choi T."/>
            <person name="Kim D."/>
            <person name="Ryu S."/>
            <person name="Kim W."/>
        </authorList>
    </citation>
    <scope>NUCLEOTIDE SEQUENCE [LARGE SCALE GENOMIC DNA]</scope>
    <source>
        <tissue evidence="1">Muscle</tissue>
    </source>
</reference>
<organism evidence="1 2">
    <name type="scientific">Portunus trituberculatus</name>
    <name type="common">Swimming crab</name>
    <name type="synonym">Neptunus trituberculatus</name>
    <dbReference type="NCBI Taxonomy" id="210409"/>
    <lineage>
        <taxon>Eukaryota</taxon>
        <taxon>Metazoa</taxon>
        <taxon>Ecdysozoa</taxon>
        <taxon>Arthropoda</taxon>
        <taxon>Crustacea</taxon>
        <taxon>Multicrustacea</taxon>
        <taxon>Malacostraca</taxon>
        <taxon>Eumalacostraca</taxon>
        <taxon>Eucarida</taxon>
        <taxon>Decapoda</taxon>
        <taxon>Pleocyemata</taxon>
        <taxon>Brachyura</taxon>
        <taxon>Eubrachyura</taxon>
        <taxon>Portunoidea</taxon>
        <taxon>Portunidae</taxon>
        <taxon>Portuninae</taxon>
        <taxon>Portunus</taxon>
    </lineage>
</organism>
<proteinExistence type="predicted"/>
<name>A0A5B7FEF6_PORTR</name>
<dbReference type="AlphaFoldDB" id="A0A5B7FEF6"/>
<sequence>MDEMFAEYSSIGPDALAACFPIVSGPYDSNCLFSFNIRYLKESAFSTEPSTISKFTIFQSSFNTSAIAITNW</sequence>
<dbReference type="Proteomes" id="UP000324222">
    <property type="component" value="Unassembled WGS sequence"/>
</dbReference>
<gene>
    <name evidence="1" type="ORF">E2C01_039316</name>
</gene>
<comment type="caution">
    <text evidence="1">The sequence shown here is derived from an EMBL/GenBank/DDBJ whole genome shotgun (WGS) entry which is preliminary data.</text>
</comment>
<protein>
    <submittedName>
        <fullName evidence="1">Uncharacterized protein</fullName>
    </submittedName>
</protein>
<evidence type="ECO:0000313" key="1">
    <source>
        <dbReference type="EMBL" id="MPC45611.1"/>
    </source>
</evidence>
<dbReference type="EMBL" id="VSRR010006811">
    <property type="protein sequence ID" value="MPC45611.1"/>
    <property type="molecule type" value="Genomic_DNA"/>
</dbReference>
<evidence type="ECO:0000313" key="2">
    <source>
        <dbReference type="Proteomes" id="UP000324222"/>
    </source>
</evidence>